<evidence type="ECO:0000256" key="4">
    <source>
        <dbReference type="ARBA" id="ARBA00022692"/>
    </source>
</evidence>
<keyword evidence="3" id="KW-1003">Cell membrane</keyword>
<accession>A0A1E7KI65</accession>
<reference evidence="8 9" key="1">
    <citation type="journal article" date="2016" name="Front. Microbiol.">
        <title>Comparative Genomics Analysis of Streptomyces Species Reveals Their Adaptation to the Marine Environment and Their Diversity at the Genomic Level.</title>
        <authorList>
            <person name="Tian X."/>
            <person name="Zhang Z."/>
            <person name="Yang T."/>
            <person name="Chen M."/>
            <person name="Li J."/>
            <person name="Chen F."/>
            <person name="Yang J."/>
            <person name="Li W."/>
            <person name="Zhang B."/>
            <person name="Zhang Z."/>
            <person name="Wu J."/>
            <person name="Zhang C."/>
            <person name="Long L."/>
            <person name="Xiao J."/>
        </authorList>
    </citation>
    <scope>NUCLEOTIDE SEQUENCE [LARGE SCALE GENOMIC DNA]</scope>
    <source>
        <strain evidence="8 9">SCSIO 02100</strain>
    </source>
</reference>
<proteinExistence type="inferred from homology"/>
<comment type="subcellular location">
    <subcellularLocation>
        <location evidence="1">Cell membrane</location>
        <topology evidence="1">Multi-pass membrane protein</topology>
    </subcellularLocation>
</comment>
<protein>
    <submittedName>
        <fullName evidence="8">DoxX family protein</fullName>
    </submittedName>
</protein>
<dbReference type="Proteomes" id="UP000176101">
    <property type="component" value="Unassembled WGS sequence"/>
</dbReference>
<dbReference type="Pfam" id="PF07681">
    <property type="entry name" value="DoxX"/>
    <property type="match status" value="1"/>
</dbReference>
<gene>
    <name evidence="8" type="ORF">AN216_10495</name>
</gene>
<evidence type="ECO:0000313" key="9">
    <source>
        <dbReference type="Proteomes" id="UP000176101"/>
    </source>
</evidence>
<dbReference type="AlphaFoldDB" id="A0A1E7KI65"/>
<dbReference type="PANTHER" id="PTHR33452">
    <property type="entry name" value="OXIDOREDUCTASE CATD-RELATED"/>
    <property type="match status" value="1"/>
</dbReference>
<name>A0A1E7KI65_9ACTN</name>
<keyword evidence="5 7" id="KW-1133">Transmembrane helix</keyword>
<evidence type="ECO:0000256" key="6">
    <source>
        <dbReference type="ARBA" id="ARBA00023136"/>
    </source>
</evidence>
<organism evidence="8 9">
    <name type="scientific">Streptomyces oceani</name>
    <dbReference type="NCBI Taxonomy" id="1075402"/>
    <lineage>
        <taxon>Bacteria</taxon>
        <taxon>Bacillati</taxon>
        <taxon>Actinomycetota</taxon>
        <taxon>Actinomycetes</taxon>
        <taxon>Kitasatosporales</taxon>
        <taxon>Streptomycetaceae</taxon>
        <taxon>Streptomyces</taxon>
    </lineage>
</organism>
<evidence type="ECO:0000256" key="1">
    <source>
        <dbReference type="ARBA" id="ARBA00004651"/>
    </source>
</evidence>
<keyword evidence="4 7" id="KW-0812">Transmembrane</keyword>
<evidence type="ECO:0000256" key="3">
    <source>
        <dbReference type="ARBA" id="ARBA00022475"/>
    </source>
</evidence>
<dbReference type="STRING" id="1075402.AN216_10495"/>
<dbReference type="PANTHER" id="PTHR33452:SF4">
    <property type="entry name" value="BLL4328 PROTEIN"/>
    <property type="match status" value="1"/>
</dbReference>
<dbReference type="InterPro" id="IPR032808">
    <property type="entry name" value="DoxX"/>
</dbReference>
<evidence type="ECO:0000256" key="7">
    <source>
        <dbReference type="SAM" id="Phobius"/>
    </source>
</evidence>
<evidence type="ECO:0000313" key="8">
    <source>
        <dbReference type="EMBL" id="OEV03672.1"/>
    </source>
</evidence>
<comment type="similarity">
    <text evidence="2">Belongs to the DoxX family.</text>
</comment>
<feature type="transmembrane region" description="Helical" evidence="7">
    <location>
        <begin position="52"/>
        <end position="70"/>
    </location>
</feature>
<dbReference type="RefSeq" id="WP_070196369.1">
    <property type="nucleotide sequence ID" value="NZ_LJGU01000116.1"/>
</dbReference>
<sequence>MRSRLEAAGPYVLSLFRVVVGLLFACHGFGALFGVIGPAAGPQATTVDPLSWPHGYAAVIQLVGGGLLLLGYGSRTAALISSGSMAYAYFDVHAPQGLVPLDNGGESAAFYCWAFLLLVCTGPGALSLERLLRPVSGKRLRTVDAARG</sequence>
<keyword evidence="9" id="KW-1185">Reference proteome</keyword>
<evidence type="ECO:0000256" key="2">
    <source>
        <dbReference type="ARBA" id="ARBA00006679"/>
    </source>
</evidence>
<feature type="transmembrane region" description="Helical" evidence="7">
    <location>
        <begin position="77"/>
        <end position="96"/>
    </location>
</feature>
<feature type="transmembrane region" description="Helical" evidence="7">
    <location>
        <begin position="12"/>
        <end position="40"/>
    </location>
</feature>
<dbReference type="EMBL" id="LJGU01000116">
    <property type="protein sequence ID" value="OEV03672.1"/>
    <property type="molecule type" value="Genomic_DNA"/>
</dbReference>
<feature type="transmembrane region" description="Helical" evidence="7">
    <location>
        <begin position="108"/>
        <end position="128"/>
    </location>
</feature>
<comment type="caution">
    <text evidence="8">The sequence shown here is derived from an EMBL/GenBank/DDBJ whole genome shotgun (WGS) entry which is preliminary data.</text>
</comment>
<dbReference type="InterPro" id="IPR051907">
    <property type="entry name" value="DoxX-like_oxidoreductase"/>
</dbReference>
<evidence type="ECO:0000256" key="5">
    <source>
        <dbReference type="ARBA" id="ARBA00022989"/>
    </source>
</evidence>
<dbReference type="PATRIC" id="fig|1075402.3.peg.2933"/>
<dbReference type="GO" id="GO:0005886">
    <property type="term" value="C:plasma membrane"/>
    <property type="evidence" value="ECO:0007669"/>
    <property type="project" value="UniProtKB-SubCell"/>
</dbReference>
<keyword evidence="6 7" id="KW-0472">Membrane</keyword>